<dbReference type="RefSeq" id="WP_252662815.1">
    <property type="nucleotide sequence ID" value="NZ_CP098611.1"/>
</dbReference>
<keyword evidence="2" id="KW-1185">Reference proteome</keyword>
<sequence>MASTPLTDIDLLNCAQANAKEGLESAAQHCGYGEDSSRFMAALQEAAQNKGITLKNFSDLLNFDDLQPSSGEAIAPESPGNL</sequence>
<gene>
    <name evidence="1" type="ORF">NEA10_18525</name>
</gene>
<proteinExistence type="predicted"/>
<evidence type="ECO:0000313" key="2">
    <source>
        <dbReference type="Proteomes" id="UP001056708"/>
    </source>
</evidence>
<accession>A0ABY5AR15</accession>
<evidence type="ECO:0000313" key="1">
    <source>
        <dbReference type="EMBL" id="USR90791.1"/>
    </source>
</evidence>
<organism evidence="1 2">
    <name type="scientific">Phormidium yuhuli AB48</name>
    <dbReference type="NCBI Taxonomy" id="2940671"/>
    <lineage>
        <taxon>Bacteria</taxon>
        <taxon>Bacillati</taxon>
        <taxon>Cyanobacteriota</taxon>
        <taxon>Cyanophyceae</taxon>
        <taxon>Oscillatoriophycideae</taxon>
        <taxon>Oscillatoriales</taxon>
        <taxon>Oscillatoriaceae</taxon>
        <taxon>Phormidium</taxon>
        <taxon>Phormidium yuhuli</taxon>
    </lineage>
</organism>
<name>A0ABY5AR15_9CYAN</name>
<protein>
    <recommendedName>
        <fullName evidence="3">Nif11 domain-containing protein</fullName>
    </recommendedName>
</protein>
<dbReference type="EMBL" id="CP098611">
    <property type="protein sequence ID" value="USR90791.1"/>
    <property type="molecule type" value="Genomic_DNA"/>
</dbReference>
<reference evidence="1" key="1">
    <citation type="submission" date="2022-06" db="EMBL/GenBank/DDBJ databases">
        <title>Genome sequence of Phormidium yuhuli AB48 isolated from an industrial photobioreactor environment.</title>
        <authorList>
            <person name="Qiu Y."/>
            <person name="Noonan A.J.C."/>
            <person name="Dofher K."/>
            <person name="Koch M."/>
            <person name="Kieft B."/>
            <person name="Lin X."/>
            <person name="Ziels R.M."/>
            <person name="Hallam S.J."/>
        </authorList>
    </citation>
    <scope>NUCLEOTIDE SEQUENCE</scope>
    <source>
        <strain evidence="1">AB48</strain>
    </source>
</reference>
<evidence type="ECO:0008006" key="3">
    <source>
        <dbReference type="Google" id="ProtNLM"/>
    </source>
</evidence>
<dbReference type="Proteomes" id="UP001056708">
    <property type="component" value="Chromosome"/>
</dbReference>